<comment type="caution">
    <text evidence="4">The sequence shown here is derived from an EMBL/GenBank/DDBJ whole genome shotgun (WGS) entry which is preliminary data.</text>
</comment>
<name>I0YXK1_COCSC</name>
<evidence type="ECO:0000256" key="1">
    <source>
        <dbReference type="ARBA" id="ARBA00022723"/>
    </source>
</evidence>
<dbReference type="GO" id="GO:1990817">
    <property type="term" value="F:poly(A) RNA polymerase activity"/>
    <property type="evidence" value="ECO:0007669"/>
    <property type="project" value="InterPro"/>
</dbReference>
<dbReference type="SUPFAM" id="SSF81631">
    <property type="entry name" value="PAP/OAS1 substrate-binding domain"/>
    <property type="match status" value="1"/>
</dbReference>
<dbReference type="KEGG" id="csl:COCSUDRAFT_33252"/>
<dbReference type="Gene3D" id="1.10.1410.10">
    <property type="match status" value="1"/>
</dbReference>
<dbReference type="RefSeq" id="XP_005647664.1">
    <property type="nucleotide sequence ID" value="XM_005647607.1"/>
</dbReference>
<dbReference type="GO" id="GO:0031123">
    <property type="term" value="P:RNA 3'-end processing"/>
    <property type="evidence" value="ECO:0007669"/>
    <property type="project" value="TreeGrafter"/>
</dbReference>
<feature type="non-terminal residue" evidence="4">
    <location>
        <position position="297"/>
    </location>
</feature>
<dbReference type="InterPro" id="IPR043519">
    <property type="entry name" value="NT_sf"/>
</dbReference>
<proteinExistence type="predicted"/>
<dbReference type="GeneID" id="17041108"/>
<dbReference type="OrthoDB" id="273917at2759"/>
<evidence type="ECO:0000256" key="2">
    <source>
        <dbReference type="ARBA" id="ARBA00022842"/>
    </source>
</evidence>
<dbReference type="EMBL" id="AGSI01000008">
    <property type="protein sequence ID" value="EIE23120.1"/>
    <property type="molecule type" value="Genomic_DNA"/>
</dbReference>
<reference evidence="4 5" key="1">
    <citation type="journal article" date="2012" name="Genome Biol.">
        <title>The genome of the polar eukaryotic microalga coccomyxa subellipsoidea reveals traits of cold adaptation.</title>
        <authorList>
            <person name="Blanc G."/>
            <person name="Agarkova I."/>
            <person name="Grimwood J."/>
            <person name="Kuo A."/>
            <person name="Brueggeman A."/>
            <person name="Dunigan D."/>
            <person name="Gurnon J."/>
            <person name="Ladunga I."/>
            <person name="Lindquist E."/>
            <person name="Lucas S."/>
            <person name="Pangilinan J."/>
            <person name="Proschold T."/>
            <person name="Salamov A."/>
            <person name="Schmutz J."/>
            <person name="Weeks D."/>
            <person name="Yamada T."/>
            <person name="Claverie J.M."/>
            <person name="Grigoriev I."/>
            <person name="Van Etten J."/>
            <person name="Lomsadze A."/>
            <person name="Borodovsky M."/>
        </authorList>
    </citation>
    <scope>NUCLEOTIDE SEQUENCE [LARGE SCALE GENOMIC DNA]</scope>
    <source>
        <strain evidence="4 5">C-169</strain>
    </source>
</reference>
<evidence type="ECO:0000313" key="5">
    <source>
        <dbReference type="Proteomes" id="UP000007264"/>
    </source>
</evidence>
<sequence length="297" mass="32008">MKQRKGVVQELRRLLKALSKLKLVCGKAEVIPARIPIVKCYLKVHGMKIAADISMGVENGVEAVPFIMQQVQFFGPSLRALTVVLKALLKQRNLNERVSGGLGSYCVLNVVMAHLIKEGIRATSTADLGHLLLSLLRFLGRTMDCSRQAISVRMGGIVEKQQQWQQAGRPYLLAVEDPQQPGTDIGSGSFNIQEVRSCVARAHDVLHASCCSAAVGGAGPEAASWASVQAEGQTFSVSPPHRSEYPLLDTVLNTSLALDRSPSASQARMDLASKPAGKMKVKAKKSVKVKRFRGAAA</sequence>
<feature type="domain" description="PAP-associated" evidence="3">
    <location>
        <begin position="128"/>
        <end position="181"/>
    </location>
</feature>
<dbReference type="PANTHER" id="PTHR23092:SF15">
    <property type="entry name" value="INACTIVE NON-CANONICAL POLY(A) RNA POLYMERASE PROTEIN TRF4-2-RELATED"/>
    <property type="match status" value="1"/>
</dbReference>
<evidence type="ECO:0000259" key="3">
    <source>
        <dbReference type="Pfam" id="PF03828"/>
    </source>
</evidence>
<keyword evidence="1" id="KW-0479">Metal-binding</keyword>
<keyword evidence="5" id="KW-1185">Reference proteome</keyword>
<dbReference type="Pfam" id="PF03828">
    <property type="entry name" value="PAP_assoc"/>
    <property type="match status" value="1"/>
</dbReference>
<dbReference type="AlphaFoldDB" id="I0YXK1"/>
<gene>
    <name evidence="4" type="ORF">COCSUDRAFT_33252</name>
</gene>
<organism evidence="4 5">
    <name type="scientific">Coccomyxa subellipsoidea (strain C-169)</name>
    <name type="common">Green microalga</name>
    <dbReference type="NCBI Taxonomy" id="574566"/>
    <lineage>
        <taxon>Eukaryota</taxon>
        <taxon>Viridiplantae</taxon>
        <taxon>Chlorophyta</taxon>
        <taxon>core chlorophytes</taxon>
        <taxon>Trebouxiophyceae</taxon>
        <taxon>Trebouxiophyceae incertae sedis</taxon>
        <taxon>Coccomyxaceae</taxon>
        <taxon>Coccomyxa</taxon>
        <taxon>Coccomyxa subellipsoidea</taxon>
    </lineage>
</organism>
<protein>
    <recommendedName>
        <fullName evidence="3">PAP-associated domain-containing protein</fullName>
    </recommendedName>
</protein>
<dbReference type="GO" id="GO:0003729">
    <property type="term" value="F:mRNA binding"/>
    <property type="evidence" value="ECO:0007669"/>
    <property type="project" value="TreeGrafter"/>
</dbReference>
<dbReference type="SUPFAM" id="SSF81301">
    <property type="entry name" value="Nucleotidyltransferase"/>
    <property type="match status" value="1"/>
</dbReference>
<evidence type="ECO:0000313" key="4">
    <source>
        <dbReference type="EMBL" id="EIE23120.1"/>
    </source>
</evidence>
<dbReference type="InterPro" id="IPR002058">
    <property type="entry name" value="PAP_assoc"/>
</dbReference>
<dbReference type="GO" id="GO:0043634">
    <property type="term" value="P:polyadenylation-dependent ncRNA catabolic process"/>
    <property type="evidence" value="ECO:0007669"/>
    <property type="project" value="TreeGrafter"/>
</dbReference>
<dbReference type="STRING" id="574566.I0YXK1"/>
<dbReference type="GO" id="GO:0031499">
    <property type="term" value="C:TRAMP complex"/>
    <property type="evidence" value="ECO:0007669"/>
    <property type="project" value="TreeGrafter"/>
</dbReference>
<dbReference type="Proteomes" id="UP000007264">
    <property type="component" value="Unassembled WGS sequence"/>
</dbReference>
<dbReference type="GO" id="GO:0046872">
    <property type="term" value="F:metal ion binding"/>
    <property type="evidence" value="ECO:0007669"/>
    <property type="project" value="UniProtKB-KW"/>
</dbReference>
<dbReference type="GO" id="GO:0005730">
    <property type="term" value="C:nucleolus"/>
    <property type="evidence" value="ECO:0007669"/>
    <property type="project" value="TreeGrafter"/>
</dbReference>
<dbReference type="eggNOG" id="KOG1906">
    <property type="taxonomic scope" value="Eukaryota"/>
</dbReference>
<dbReference type="InterPro" id="IPR045862">
    <property type="entry name" value="Trf4-like"/>
</dbReference>
<dbReference type="PANTHER" id="PTHR23092">
    <property type="entry name" value="POLY(A) RNA POLYMERASE"/>
    <property type="match status" value="1"/>
</dbReference>
<accession>I0YXK1</accession>
<keyword evidence="2" id="KW-0460">Magnesium</keyword>